<gene>
    <name evidence="1" type="ordered locus">AciX9_2095</name>
</gene>
<name>E8X1X8_GRATM</name>
<sequence length="310" mass="34516">MNVVTRWCFAFGVGLLWGRAARADVVLVMEDPINFAGRMTSAGHSAIWLDRLCSDDHIKMRSCGAGEPGAVLSRYQGVKGRFDWLAMPPDAYFFAVDRESAIPANVTAENAERLRREYRVAHGGSFAVDPGDGTWTSLLGESYRRRIVLVRVRTTGAQEQRMMRWLNDGRNVSHFNMFYSNCGDFASKLLNVAFPGAVHRNYLLDAGMTTPKQLEARLHGYAKRHPELGWEATLLPQVAGSIPRSRHLHGVTESYLKTYPYLLPLDYLLPIELGLVTGLGLCDHRYVAKPNVRVDDGIFFPTAEVAGSGL</sequence>
<organism evidence="2">
    <name type="scientific">Granulicella tundricola (strain ATCC BAA-1859 / DSM 23138 / MP5ACTX9)</name>
    <dbReference type="NCBI Taxonomy" id="1198114"/>
    <lineage>
        <taxon>Bacteria</taxon>
        <taxon>Pseudomonadati</taxon>
        <taxon>Acidobacteriota</taxon>
        <taxon>Terriglobia</taxon>
        <taxon>Terriglobales</taxon>
        <taxon>Acidobacteriaceae</taxon>
        <taxon>Granulicella</taxon>
    </lineage>
</organism>
<reference evidence="2" key="1">
    <citation type="submission" date="2011-01" db="EMBL/GenBank/DDBJ databases">
        <title>Complete sequence of chromosome of Acidobacterium sp. MP5ACTX9.</title>
        <authorList>
            <consortium name="US DOE Joint Genome Institute"/>
            <person name="Lucas S."/>
            <person name="Copeland A."/>
            <person name="Lapidus A."/>
            <person name="Cheng J.-F."/>
            <person name="Goodwin L."/>
            <person name="Pitluck S."/>
            <person name="Teshima H."/>
            <person name="Detter J.C."/>
            <person name="Han C."/>
            <person name="Tapia R."/>
            <person name="Land M."/>
            <person name="Hauser L."/>
            <person name="Kyrpides N."/>
            <person name="Ivanova N."/>
            <person name="Ovchinnikova G."/>
            <person name="Pagani I."/>
            <person name="Rawat S.R."/>
            <person name="Mannisto M."/>
            <person name="Haggblom M.M."/>
            <person name="Woyke T."/>
        </authorList>
    </citation>
    <scope>NUCLEOTIDE SEQUENCE [LARGE SCALE GENOMIC DNA]</scope>
    <source>
        <strain evidence="2">MP5ACTX9</strain>
    </source>
</reference>
<protein>
    <recommendedName>
        <fullName evidence="3">DUF4105 domain-containing protein</fullName>
    </recommendedName>
</protein>
<dbReference type="EMBL" id="CP002480">
    <property type="protein sequence ID" value="ADW69139.1"/>
    <property type="molecule type" value="Genomic_DNA"/>
</dbReference>
<dbReference type="PaxDb" id="1198114-AciX9_2095"/>
<evidence type="ECO:0000313" key="1">
    <source>
        <dbReference type="EMBL" id="ADW69139.1"/>
    </source>
</evidence>
<dbReference type="AlphaFoldDB" id="E8X1X8"/>
<dbReference type="RefSeq" id="WP_013580455.1">
    <property type="nucleotide sequence ID" value="NC_015064.1"/>
</dbReference>
<dbReference type="OrthoDB" id="107895at2"/>
<proteinExistence type="predicted"/>
<evidence type="ECO:0000313" key="2">
    <source>
        <dbReference type="Proteomes" id="UP000000343"/>
    </source>
</evidence>
<evidence type="ECO:0008006" key="3">
    <source>
        <dbReference type="Google" id="ProtNLM"/>
    </source>
</evidence>
<dbReference type="HOGENOM" id="CLU_766760_0_0_0"/>
<accession>E8X1X8</accession>
<dbReference type="STRING" id="1198114.AciX9_2095"/>
<dbReference type="Proteomes" id="UP000000343">
    <property type="component" value="Chromosome"/>
</dbReference>
<dbReference type="eggNOG" id="ENOG502Z9TY">
    <property type="taxonomic scope" value="Bacteria"/>
</dbReference>
<dbReference type="KEGG" id="acm:AciX9_2095"/>
<keyword evidence="2" id="KW-1185">Reference proteome</keyword>